<evidence type="ECO:0008006" key="3">
    <source>
        <dbReference type="Google" id="ProtNLM"/>
    </source>
</evidence>
<dbReference type="Proteomes" id="UP001159363">
    <property type="component" value="Chromosome 5"/>
</dbReference>
<sequence>MKKSVDIHFNMDTEIAVNQELLSNQHNKARLIKLLRSKLHENGIDTIQAPDNADLLIVRTAIEQSMEGTTKVAVIGEDMDLSVLLTAKTPADHNILLVKPDRGKVETNMQQNGLNEILFLHAFTGCDTTSAAFRRSKLGFTKLYKKKTRISTEQLKFFTIPPRYRLRLSKLGETAC</sequence>
<evidence type="ECO:0000313" key="2">
    <source>
        <dbReference type="Proteomes" id="UP001159363"/>
    </source>
</evidence>
<evidence type="ECO:0000313" key="1">
    <source>
        <dbReference type="EMBL" id="KAJ8880907.1"/>
    </source>
</evidence>
<keyword evidence="2" id="KW-1185">Reference proteome</keyword>
<gene>
    <name evidence="1" type="ORF">PR048_017380</name>
</gene>
<protein>
    <recommendedName>
        <fullName evidence="3">NYN domain-containing protein</fullName>
    </recommendedName>
</protein>
<proteinExistence type="predicted"/>
<organism evidence="1 2">
    <name type="scientific">Dryococelus australis</name>
    <dbReference type="NCBI Taxonomy" id="614101"/>
    <lineage>
        <taxon>Eukaryota</taxon>
        <taxon>Metazoa</taxon>
        <taxon>Ecdysozoa</taxon>
        <taxon>Arthropoda</taxon>
        <taxon>Hexapoda</taxon>
        <taxon>Insecta</taxon>
        <taxon>Pterygota</taxon>
        <taxon>Neoptera</taxon>
        <taxon>Polyneoptera</taxon>
        <taxon>Phasmatodea</taxon>
        <taxon>Verophasmatodea</taxon>
        <taxon>Anareolatae</taxon>
        <taxon>Phasmatidae</taxon>
        <taxon>Eurycanthinae</taxon>
        <taxon>Dryococelus</taxon>
    </lineage>
</organism>
<name>A0ABQ9H9C6_9NEOP</name>
<accession>A0ABQ9H9C6</accession>
<dbReference type="EMBL" id="JARBHB010000006">
    <property type="protein sequence ID" value="KAJ8880907.1"/>
    <property type="molecule type" value="Genomic_DNA"/>
</dbReference>
<reference evidence="1 2" key="1">
    <citation type="submission" date="2023-02" db="EMBL/GenBank/DDBJ databases">
        <title>LHISI_Scaffold_Assembly.</title>
        <authorList>
            <person name="Stuart O.P."/>
            <person name="Cleave R."/>
            <person name="Magrath M.J.L."/>
            <person name="Mikheyev A.S."/>
        </authorList>
    </citation>
    <scope>NUCLEOTIDE SEQUENCE [LARGE SCALE GENOMIC DNA]</scope>
    <source>
        <strain evidence="1">Daus_M_001</strain>
        <tissue evidence="1">Leg muscle</tissue>
    </source>
</reference>
<comment type="caution">
    <text evidence="1">The sequence shown here is derived from an EMBL/GenBank/DDBJ whole genome shotgun (WGS) entry which is preliminary data.</text>
</comment>